<gene>
    <name evidence="1" type="ORF">GCM10022232_86080</name>
</gene>
<evidence type="ECO:0000313" key="1">
    <source>
        <dbReference type="EMBL" id="GAA4027113.1"/>
    </source>
</evidence>
<reference evidence="2" key="1">
    <citation type="journal article" date="2019" name="Int. J. Syst. Evol. Microbiol.">
        <title>The Global Catalogue of Microorganisms (GCM) 10K type strain sequencing project: providing services to taxonomists for standard genome sequencing and annotation.</title>
        <authorList>
            <consortium name="The Broad Institute Genomics Platform"/>
            <consortium name="The Broad Institute Genome Sequencing Center for Infectious Disease"/>
            <person name="Wu L."/>
            <person name="Ma J."/>
        </authorList>
    </citation>
    <scope>NUCLEOTIDE SEQUENCE [LARGE SCALE GENOMIC DNA]</scope>
    <source>
        <strain evidence="2">JCM 16924</strain>
    </source>
</reference>
<protein>
    <recommendedName>
        <fullName evidence="3">PE-PGRS family protein</fullName>
    </recommendedName>
</protein>
<comment type="caution">
    <text evidence="1">The sequence shown here is derived from an EMBL/GenBank/DDBJ whole genome shotgun (WGS) entry which is preliminary data.</text>
</comment>
<keyword evidence="2" id="KW-1185">Reference proteome</keyword>
<proteinExistence type="predicted"/>
<accession>A0ABP7TJV1</accession>
<sequence>MDVGERWAYRAAPHHGPVAEVEVLKMGTQRPVRVEVLFVAEEAEGRQEWVPPARLRVAWQDKDAWLAREEQWSELTRDSPDDDDIAFRAVIILFDEHLWEGVVSFGVNYRDRGLLYIDDVPALAALLDVPESFFSRAPRAFTDTDGALTTPWPTTVEVARLLARTRADHLMTVVHEHERQARQDAIYGRYYPGRGKNPGTHISPEICAEVDRSSQPAYDLLRQWCGVDVVESFEELKALRDEVLRIGQLMEQAIGCLRQAGQAKTADRFERELGIPLETLRQAEGND</sequence>
<organism evidence="1 2">
    <name type="scientific">Streptomyces plumbiresistens</name>
    <dbReference type="NCBI Taxonomy" id="511811"/>
    <lineage>
        <taxon>Bacteria</taxon>
        <taxon>Bacillati</taxon>
        <taxon>Actinomycetota</taxon>
        <taxon>Actinomycetes</taxon>
        <taxon>Kitasatosporales</taxon>
        <taxon>Streptomycetaceae</taxon>
        <taxon>Streptomyces</taxon>
    </lineage>
</organism>
<evidence type="ECO:0008006" key="3">
    <source>
        <dbReference type="Google" id="ProtNLM"/>
    </source>
</evidence>
<name>A0ABP7TJV1_9ACTN</name>
<dbReference type="Proteomes" id="UP001500456">
    <property type="component" value="Unassembled WGS sequence"/>
</dbReference>
<dbReference type="EMBL" id="BAAAZX010000041">
    <property type="protein sequence ID" value="GAA4027113.1"/>
    <property type="molecule type" value="Genomic_DNA"/>
</dbReference>
<evidence type="ECO:0000313" key="2">
    <source>
        <dbReference type="Proteomes" id="UP001500456"/>
    </source>
</evidence>